<dbReference type="RefSeq" id="WP_343824704.1">
    <property type="nucleotide sequence ID" value="NZ_BAAACI010000002.1"/>
</dbReference>
<name>A0ABP3VYY7_CLOSU</name>
<comment type="caution">
    <text evidence="2">The sequence shown here is derived from an EMBL/GenBank/DDBJ whole genome shotgun (WGS) entry which is preliminary data.</text>
</comment>
<dbReference type="EMBL" id="BAAACI010000002">
    <property type="protein sequence ID" value="GAA0770145.1"/>
    <property type="molecule type" value="Genomic_DNA"/>
</dbReference>
<evidence type="ECO:0000256" key="1">
    <source>
        <dbReference type="SAM" id="Phobius"/>
    </source>
</evidence>
<reference evidence="3" key="1">
    <citation type="journal article" date="2019" name="Int. J. Syst. Evol. Microbiol.">
        <title>The Global Catalogue of Microorganisms (GCM) 10K type strain sequencing project: providing services to taxonomists for standard genome sequencing and annotation.</title>
        <authorList>
            <consortium name="The Broad Institute Genomics Platform"/>
            <consortium name="The Broad Institute Genome Sequencing Center for Infectious Disease"/>
            <person name="Wu L."/>
            <person name="Ma J."/>
        </authorList>
    </citation>
    <scope>NUCLEOTIDE SEQUENCE [LARGE SCALE GENOMIC DNA]</scope>
    <source>
        <strain evidence="3">JCM 1417</strain>
    </source>
</reference>
<keyword evidence="3" id="KW-1185">Reference proteome</keyword>
<gene>
    <name evidence="2" type="ORF">GCM10008908_12530</name>
</gene>
<proteinExistence type="predicted"/>
<accession>A0ABP3VYY7</accession>
<keyword evidence="1" id="KW-1133">Transmembrane helix</keyword>
<keyword evidence="1" id="KW-0812">Transmembrane</keyword>
<organism evidence="2 3">
    <name type="scientific">Clostridium subterminale</name>
    <dbReference type="NCBI Taxonomy" id="1550"/>
    <lineage>
        <taxon>Bacteria</taxon>
        <taxon>Bacillati</taxon>
        <taxon>Bacillota</taxon>
        <taxon>Clostridia</taxon>
        <taxon>Eubacteriales</taxon>
        <taxon>Clostridiaceae</taxon>
        <taxon>Clostridium</taxon>
    </lineage>
</organism>
<sequence length="198" mass="23276">MKFKRRIIVIIIVIVSFGLGMKYSTVKKYNKDKEYYLNQMYFEIDFTISAITSMKYAINDINQEKDTANPFKDILERINLMKNTCDEGYYYMLDTDNIYILDFLSDSFELIKIGIESGIVLNDERICYGFWDDKVVSENEMLFLDSFQKELESIRYNICNEKINAVEAELSMEAFDKISRGFTLRYSTSNIHSIGLKN</sequence>
<keyword evidence="1" id="KW-0472">Membrane</keyword>
<feature type="transmembrane region" description="Helical" evidence="1">
    <location>
        <begin position="7"/>
        <end position="24"/>
    </location>
</feature>
<dbReference type="Proteomes" id="UP001501047">
    <property type="component" value="Unassembled WGS sequence"/>
</dbReference>
<evidence type="ECO:0000313" key="2">
    <source>
        <dbReference type="EMBL" id="GAA0770145.1"/>
    </source>
</evidence>
<protein>
    <submittedName>
        <fullName evidence="2">Uncharacterized protein</fullName>
    </submittedName>
</protein>
<evidence type="ECO:0000313" key="3">
    <source>
        <dbReference type="Proteomes" id="UP001501047"/>
    </source>
</evidence>